<dbReference type="InterPro" id="IPR041368">
    <property type="entry name" value="DRP_C"/>
</dbReference>
<comment type="caution">
    <text evidence="2">The sequence shown here is derived from an EMBL/GenBank/DDBJ whole genome shotgun (WGS) entry which is preliminary data.</text>
</comment>
<name>A0A1F6XKU9_9BACT</name>
<dbReference type="EMBL" id="MFUX01000011">
    <property type="protein sequence ID" value="OGI94774.1"/>
    <property type="molecule type" value="Genomic_DNA"/>
</dbReference>
<protein>
    <recommendedName>
        <fullName evidence="1">Dam-replacing protein HTH domain-containing protein</fullName>
    </recommendedName>
</protein>
<organism evidence="2 3">
    <name type="scientific">Candidatus Nomurabacteria bacterium RIFCSPLOWO2_01_FULL_40_18</name>
    <dbReference type="NCBI Taxonomy" id="1801773"/>
    <lineage>
        <taxon>Bacteria</taxon>
        <taxon>Candidatus Nomuraibacteriota</taxon>
    </lineage>
</organism>
<dbReference type="Proteomes" id="UP000176629">
    <property type="component" value="Unassembled WGS sequence"/>
</dbReference>
<dbReference type="Pfam" id="PF06044">
    <property type="entry name" value="DpnI"/>
    <property type="match status" value="1"/>
</dbReference>
<sequence length="161" mass="19144">MGYRSGYLESLSVNDFFVIPKHFFIFEIIEKRKPLKETARRAGWIGSNILFSKIPKAGQIFYVENGKEVSKKHVLSKWQKTIFLKKIKKADVKGWILDIMNCIDSLNKKEFSLQDIYNFEPDLKIIHPENKHIKDKIRQQLQFLRNKKYLDFIGQGFYKLK</sequence>
<dbReference type="InterPro" id="IPR010324">
    <property type="entry name" value="DRP"/>
</dbReference>
<dbReference type="Gene3D" id="3.40.210.30">
    <property type="entry name" value="Dam replacing family, catalytic PD-(D/E)XK domain"/>
    <property type="match status" value="1"/>
</dbReference>
<dbReference type="InterPro" id="IPR036388">
    <property type="entry name" value="WH-like_DNA-bd_sf"/>
</dbReference>
<feature type="domain" description="Dam-replacing protein HTH" evidence="1">
    <location>
        <begin position="92"/>
        <end position="159"/>
    </location>
</feature>
<gene>
    <name evidence="2" type="ORF">A3A03_02735</name>
</gene>
<evidence type="ECO:0000259" key="1">
    <source>
        <dbReference type="Pfam" id="PF17726"/>
    </source>
</evidence>
<evidence type="ECO:0000313" key="2">
    <source>
        <dbReference type="EMBL" id="OGI94774.1"/>
    </source>
</evidence>
<dbReference type="Gene3D" id="1.10.10.10">
    <property type="entry name" value="Winged helix-like DNA-binding domain superfamily/Winged helix DNA-binding domain"/>
    <property type="match status" value="1"/>
</dbReference>
<proteinExistence type="predicted"/>
<reference evidence="2 3" key="1">
    <citation type="journal article" date="2016" name="Nat. Commun.">
        <title>Thousands of microbial genomes shed light on interconnected biogeochemical processes in an aquifer system.</title>
        <authorList>
            <person name="Anantharaman K."/>
            <person name="Brown C.T."/>
            <person name="Hug L.A."/>
            <person name="Sharon I."/>
            <person name="Castelle C.J."/>
            <person name="Probst A.J."/>
            <person name="Thomas B.C."/>
            <person name="Singh A."/>
            <person name="Wilkins M.J."/>
            <person name="Karaoz U."/>
            <person name="Brodie E.L."/>
            <person name="Williams K.H."/>
            <person name="Hubbard S.S."/>
            <person name="Banfield J.F."/>
        </authorList>
    </citation>
    <scope>NUCLEOTIDE SEQUENCE [LARGE SCALE GENOMIC DNA]</scope>
</reference>
<dbReference type="AlphaFoldDB" id="A0A1F6XKU9"/>
<evidence type="ECO:0000313" key="3">
    <source>
        <dbReference type="Proteomes" id="UP000176629"/>
    </source>
</evidence>
<accession>A0A1F6XKU9</accession>
<dbReference type="STRING" id="1801773.A3A03_02735"/>
<dbReference type="Pfam" id="PF17726">
    <property type="entry name" value="DpnI_C"/>
    <property type="match status" value="1"/>
</dbReference>
<dbReference type="InterPro" id="IPR043025">
    <property type="entry name" value="DRP_PD-(D/E)XK_dom"/>
</dbReference>